<dbReference type="GO" id="GO:0004803">
    <property type="term" value="F:transposase activity"/>
    <property type="evidence" value="ECO:0007669"/>
    <property type="project" value="InterPro"/>
</dbReference>
<gene>
    <name evidence="2" type="ordered locus">PSMK_08920</name>
</gene>
<dbReference type="InterPro" id="IPR002686">
    <property type="entry name" value="Transposase_17"/>
</dbReference>
<dbReference type="EMBL" id="AP012338">
    <property type="protein sequence ID" value="BAM03051.1"/>
    <property type="molecule type" value="Genomic_DNA"/>
</dbReference>
<accession>I0ICR3</accession>
<dbReference type="GO" id="GO:0043565">
    <property type="term" value="F:sequence-specific DNA binding"/>
    <property type="evidence" value="ECO:0007669"/>
    <property type="project" value="TreeGrafter"/>
</dbReference>
<dbReference type="PANTHER" id="PTHR36966">
    <property type="entry name" value="REP-ASSOCIATED TYROSINE TRANSPOSASE"/>
    <property type="match status" value="1"/>
</dbReference>
<dbReference type="InterPro" id="IPR052715">
    <property type="entry name" value="RAYT_transposase"/>
</dbReference>
<protein>
    <submittedName>
        <fullName evidence="2">Putative transposase for insertion sequence element</fullName>
    </submittedName>
</protein>
<dbReference type="GO" id="GO:0006313">
    <property type="term" value="P:DNA transposition"/>
    <property type="evidence" value="ECO:0007669"/>
    <property type="project" value="InterPro"/>
</dbReference>
<proteinExistence type="predicted"/>
<reference evidence="2 3" key="1">
    <citation type="submission" date="2012-02" db="EMBL/GenBank/DDBJ databases">
        <title>Complete genome sequence of Phycisphaera mikurensis NBRC 102666.</title>
        <authorList>
            <person name="Ankai A."/>
            <person name="Hosoyama A."/>
            <person name="Terui Y."/>
            <person name="Sekine M."/>
            <person name="Fukai R."/>
            <person name="Kato Y."/>
            <person name="Nakamura S."/>
            <person name="Yamada-Narita S."/>
            <person name="Kawakoshi A."/>
            <person name="Fukunaga Y."/>
            <person name="Yamazaki S."/>
            <person name="Fujita N."/>
        </authorList>
    </citation>
    <scope>NUCLEOTIDE SEQUENCE [LARGE SCALE GENOMIC DNA]</scope>
    <source>
        <strain evidence="3">NBRC 102666 / KCTC 22515 / FYK2301M01</strain>
    </source>
</reference>
<feature type="domain" description="Transposase IS200-like" evidence="1">
    <location>
        <begin position="9"/>
        <end position="137"/>
    </location>
</feature>
<dbReference type="InterPro" id="IPR036515">
    <property type="entry name" value="Transposase_17_sf"/>
</dbReference>
<keyword evidence="3" id="KW-1185">Reference proteome</keyword>
<name>I0ICR3_PHYMF</name>
<evidence type="ECO:0000313" key="2">
    <source>
        <dbReference type="EMBL" id="BAM03051.1"/>
    </source>
</evidence>
<sequence length="186" mass="21762">MPEYRRRFVHRAYYFFTRVTAGRMPIFKDPANVKLLRLATREAMDHKPFRIIASVVLPDHIHDIIRLPEGDTNYPQHLRRIKTNFTKAYLDAGGAEAAITDAQSRDARRGVWQPRYLEHTLRDENDFRRHLAYLHMNPVRHGLVKRPEDWPASSIHSWIRRGLLRPGWGTRHGDAPEETDGGFFGD</sequence>
<dbReference type="RefSeq" id="WP_014436271.1">
    <property type="nucleotide sequence ID" value="NC_017080.1"/>
</dbReference>
<dbReference type="PANTHER" id="PTHR36966:SF1">
    <property type="entry name" value="REP-ASSOCIATED TYROSINE TRANSPOSASE"/>
    <property type="match status" value="1"/>
</dbReference>
<dbReference type="eggNOG" id="COG1943">
    <property type="taxonomic scope" value="Bacteria"/>
</dbReference>
<dbReference type="AlphaFoldDB" id="I0ICR3"/>
<dbReference type="Proteomes" id="UP000007881">
    <property type="component" value="Chromosome"/>
</dbReference>
<evidence type="ECO:0000259" key="1">
    <source>
        <dbReference type="SMART" id="SM01321"/>
    </source>
</evidence>
<dbReference type="Gene3D" id="3.30.70.1290">
    <property type="entry name" value="Transposase IS200-like"/>
    <property type="match status" value="1"/>
</dbReference>
<organism evidence="2 3">
    <name type="scientific">Phycisphaera mikurensis (strain NBRC 102666 / KCTC 22515 / FYK2301M01)</name>
    <dbReference type="NCBI Taxonomy" id="1142394"/>
    <lineage>
        <taxon>Bacteria</taxon>
        <taxon>Pseudomonadati</taxon>
        <taxon>Planctomycetota</taxon>
        <taxon>Phycisphaerae</taxon>
        <taxon>Phycisphaerales</taxon>
        <taxon>Phycisphaeraceae</taxon>
        <taxon>Phycisphaera</taxon>
    </lineage>
</organism>
<dbReference type="KEGG" id="phm:PSMK_08920"/>
<dbReference type="OrthoDB" id="277009at2"/>
<dbReference type="SUPFAM" id="SSF143422">
    <property type="entry name" value="Transposase IS200-like"/>
    <property type="match status" value="1"/>
</dbReference>
<dbReference type="SMART" id="SM01321">
    <property type="entry name" value="Y1_Tnp"/>
    <property type="match status" value="1"/>
</dbReference>
<dbReference type="HOGENOM" id="CLU_068226_6_0_0"/>
<dbReference type="NCBIfam" id="NF047646">
    <property type="entry name" value="REP_Tyr_transpos"/>
    <property type="match status" value="1"/>
</dbReference>
<evidence type="ECO:0000313" key="3">
    <source>
        <dbReference type="Proteomes" id="UP000007881"/>
    </source>
</evidence>